<keyword evidence="1" id="KW-0812">Transmembrane</keyword>
<protein>
    <submittedName>
        <fullName evidence="2">Uncharacterized protein</fullName>
    </submittedName>
</protein>
<feature type="transmembrane region" description="Helical" evidence="1">
    <location>
        <begin position="94"/>
        <end position="115"/>
    </location>
</feature>
<accession>A0A812BCV9</accession>
<keyword evidence="1" id="KW-1133">Transmembrane helix</keyword>
<keyword evidence="3" id="KW-1185">Reference proteome</keyword>
<dbReference type="EMBL" id="CAHIKZ030000628">
    <property type="protein sequence ID" value="CAE1230072.1"/>
    <property type="molecule type" value="Genomic_DNA"/>
</dbReference>
<reference evidence="2" key="1">
    <citation type="submission" date="2021-01" db="EMBL/GenBank/DDBJ databases">
        <authorList>
            <person name="Li R."/>
            <person name="Bekaert M."/>
        </authorList>
    </citation>
    <scope>NUCLEOTIDE SEQUENCE</scope>
    <source>
        <strain evidence="2">Farmed</strain>
    </source>
</reference>
<dbReference type="AlphaFoldDB" id="A0A812BCV9"/>
<evidence type="ECO:0000313" key="3">
    <source>
        <dbReference type="Proteomes" id="UP000597762"/>
    </source>
</evidence>
<comment type="caution">
    <text evidence="2">The sequence shown here is derived from an EMBL/GenBank/DDBJ whole genome shotgun (WGS) entry which is preliminary data.</text>
</comment>
<sequence length="158" mass="18775">MHPAIHRHLYFSYSFVPFSPVSLSPSPISHSFLCIFRNIKTQLISLFLSSLSFTFSLHPLIFFVLPAFQSFDNLSFRIIEGACSFNISFLQKLLLYFSCSFEVFFTDLFFISFFFQNTHLLVRFLLFDLPDDFLVRENNSFFRFSFYIVHYQHSTPMF</sequence>
<evidence type="ECO:0000256" key="1">
    <source>
        <dbReference type="SAM" id="Phobius"/>
    </source>
</evidence>
<gene>
    <name evidence="2" type="ORF">SPHA_17550</name>
</gene>
<keyword evidence="1" id="KW-0472">Membrane</keyword>
<dbReference type="Proteomes" id="UP000597762">
    <property type="component" value="Unassembled WGS sequence"/>
</dbReference>
<evidence type="ECO:0000313" key="2">
    <source>
        <dbReference type="EMBL" id="CAE1230072.1"/>
    </source>
</evidence>
<proteinExistence type="predicted"/>
<organism evidence="2 3">
    <name type="scientific">Acanthosepion pharaonis</name>
    <name type="common">Pharaoh cuttlefish</name>
    <name type="synonym">Sepia pharaonis</name>
    <dbReference type="NCBI Taxonomy" id="158019"/>
    <lineage>
        <taxon>Eukaryota</taxon>
        <taxon>Metazoa</taxon>
        <taxon>Spiralia</taxon>
        <taxon>Lophotrochozoa</taxon>
        <taxon>Mollusca</taxon>
        <taxon>Cephalopoda</taxon>
        <taxon>Coleoidea</taxon>
        <taxon>Decapodiformes</taxon>
        <taxon>Sepiida</taxon>
        <taxon>Sepiina</taxon>
        <taxon>Sepiidae</taxon>
        <taxon>Acanthosepion</taxon>
    </lineage>
</organism>
<name>A0A812BCV9_ACAPH</name>
<feature type="transmembrane region" description="Helical" evidence="1">
    <location>
        <begin position="43"/>
        <end position="65"/>
    </location>
</feature>